<dbReference type="OrthoDB" id="2099276at2759"/>
<sequence>MDTSLLTLELDFEFGHEISDPYDLENETKREKTWSSYQNISQEFALPGGLKDVFVHLASPYDETEDGESDESLVRKERASCLERQIMGYQYDSEARGKYTNRGTSVYDEVFSRFYASLQSQ</sequence>
<dbReference type="InParanoid" id="A0A409WL09"/>
<evidence type="ECO:0000313" key="2">
    <source>
        <dbReference type="Proteomes" id="UP000284706"/>
    </source>
</evidence>
<comment type="caution">
    <text evidence="1">The sequence shown here is derived from an EMBL/GenBank/DDBJ whole genome shotgun (WGS) entry which is preliminary data.</text>
</comment>
<dbReference type="AlphaFoldDB" id="A0A409WL09"/>
<keyword evidence="2" id="KW-1185">Reference proteome</keyword>
<proteinExistence type="predicted"/>
<evidence type="ECO:0000313" key="1">
    <source>
        <dbReference type="EMBL" id="PPQ79197.1"/>
    </source>
</evidence>
<protein>
    <submittedName>
        <fullName evidence="1">Uncharacterized protein</fullName>
    </submittedName>
</protein>
<organism evidence="1 2">
    <name type="scientific">Gymnopilus dilepis</name>
    <dbReference type="NCBI Taxonomy" id="231916"/>
    <lineage>
        <taxon>Eukaryota</taxon>
        <taxon>Fungi</taxon>
        <taxon>Dikarya</taxon>
        <taxon>Basidiomycota</taxon>
        <taxon>Agaricomycotina</taxon>
        <taxon>Agaricomycetes</taxon>
        <taxon>Agaricomycetidae</taxon>
        <taxon>Agaricales</taxon>
        <taxon>Agaricineae</taxon>
        <taxon>Hymenogastraceae</taxon>
        <taxon>Gymnopilus</taxon>
    </lineage>
</organism>
<accession>A0A409WL09</accession>
<gene>
    <name evidence="1" type="ORF">CVT26_000446</name>
</gene>
<dbReference type="EMBL" id="NHYE01005016">
    <property type="protein sequence ID" value="PPQ79197.1"/>
    <property type="molecule type" value="Genomic_DNA"/>
</dbReference>
<name>A0A409WL09_9AGAR</name>
<reference evidence="1 2" key="1">
    <citation type="journal article" date="2018" name="Evol. Lett.">
        <title>Horizontal gene cluster transfer increased hallucinogenic mushroom diversity.</title>
        <authorList>
            <person name="Reynolds H.T."/>
            <person name="Vijayakumar V."/>
            <person name="Gluck-Thaler E."/>
            <person name="Korotkin H.B."/>
            <person name="Matheny P.B."/>
            <person name="Slot J.C."/>
        </authorList>
    </citation>
    <scope>NUCLEOTIDE SEQUENCE [LARGE SCALE GENOMIC DNA]</scope>
    <source>
        <strain evidence="1 2">SRW20</strain>
    </source>
</reference>
<dbReference type="Proteomes" id="UP000284706">
    <property type="component" value="Unassembled WGS sequence"/>
</dbReference>